<dbReference type="GO" id="GO:0005886">
    <property type="term" value="C:plasma membrane"/>
    <property type="evidence" value="ECO:0007669"/>
    <property type="project" value="TreeGrafter"/>
</dbReference>
<dbReference type="InterPro" id="IPR030470">
    <property type="entry name" value="UbiA_prenylTrfase_CS"/>
</dbReference>
<evidence type="ECO:0000256" key="8">
    <source>
        <dbReference type="SAM" id="Phobius"/>
    </source>
</evidence>
<comment type="subcellular location">
    <subcellularLocation>
        <location evidence="2">Membrane</location>
        <topology evidence="2">Multi-pass membrane protein</topology>
    </subcellularLocation>
</comment>
<gene>
    <name evidence="9" type="ORF">D9757_001228</name>
</gene>
<evidence type="ECO:0000256" key="3">
    <source>
        <dbReference type="ARBA" id="ARBA00005985"/>
    </source>
</evidence>
<dbReference type="EMBL" id="JAACJN010000003">
    <property type="protein sequence ID" value="KAF5393066.1"/>
    <property type="molecule type" value="Genomic_DNA"/>
</dbReference>
<accession>A0A8H5MGP5</accession>
<reference evidence="9 10" key="1">
    <citation type="journal article" date="2020" name="ISME J.">
        <title>Uncovering the hidden diversity of litter-decomposition mechanisms in mushroom-forming fungi.</title>
        <authorList>
            <person name="Floudas D."/>
            <person name="Bentzer J."/>
            <person name="Ahren D."/>
            <person name="Johansson T."/>
            <person name="Persson P."/>
            <person name="Tunlid A."/>
        </authorList>
    </citation>
    <scope>NUCLEOTIDE SEQUENCE [LARGE SCALE GENOMIC DNA]</scope>
    <source>
        <strain evidence="9 10">CBS 406.79</strain>
    </source>
</reference>
<organism evidence="9 10">
    <name type="scientific">Collybiopsis confluens</name>
    <dbReference type="NCBI Taxonomy" id="2823264"/>
    <lineage>
        <taxon>Eukaryota</taxon>
        <taxon>Fungi</taxon>
        <taxon>Dikarya</taxon>
        <taxon>Basidiomycota</taxon>
        <taxon>Agaricomycotina</taxon>
        <taxon>Agaricomycetes</taxon>
        <taxon>Agaricomycetidae</taxon>
        <taxon>Agaricales</taxon>
        <taxon>Marasmiineae</taxon>
        <taxon>Omphalotaceae</taxon>
        <taxon>Collybiopsis</taxon>
    </lineage>
</organism>
<name>A0A8H5MGP5_9AGAR</name>
<protein>
    <submittedName>
        <fullName evidence="9">Uncharacterized protein</fullName>
    </submittedName>
</protein>
<dbReference type="Proteomes" id="UP000518752">
    <property type="component" value="Unassembled WGS sequence"/>
</dbReference>
<keyword evidence="5 8" id="KW-0812">Transmembrane</keyword>
<dbReference type="InterPro" id="IPR044878">
    <property type="entry name" value="UbiA_sf"/>
</dbReference>
<comment type="similarity">
    <text evidence="3">Belongs to the UbiA prenyltransferase family.</text>
</comment>
<dbReference type="InterPro" id="IPR000537">
    <property type="entry name" value="UbiA_prenyltransferase"/>
</dbReference>
<evidence type="ECO:0000256" key="6">
    <source>
        <dbReference type="ARBA" id="ARBA00022989"/>
    </source>
</evidence>
<dbReference type="AlphaFoldDB" id="A0A8H5MGP5"/>
<comment type="cofactor">
    <cofactor evidence="1">
        <name>Mg(2+)</name>
        <dbReference type="ChEBI" id="CHEBI:18420"/>
    </cofactor>
</comment>
<evidence type="ECO:0000256" key="1">
    <source>
        <dbReference type="ARBA" id="ARBA00001946"/>
    </source>
</evidence>
<dbReference type="OrthoDB" id="18170at2759"/>
<feature type="transmembrane region" description="Helical" evidence="8">
    <location>
        <begin position="120"/>
        <end position="142"/>
    </location>
</feature>
<keyword evidence="6 8" id="KW-1133">Transmembrane helix</keyword>
<evidence type="ECO:0000313" key="9">
    <source>
        <dbReference type="EMBL" id="KAF5393066.1"/>
    </source>
</evidence>
<evidence type="ECO:0000256" key="2">
    <source>
        <dbReference type="ARBA" id="ARBA00004141"/>
    </source>
</evidence>
<keyword evidence="7 8" id="KW-0472">Membrane</keyword>
<dbReference type="PANTHER" id="PTHR11048:SF28">
    <property type="entry name" value="4-HYDROXYBENZOATE POLYPRENYLTRANSFERASE, MITOCHONDRIAL"/>
    <property type="match status" value="1"/>
</dbReference>
<dbReference type="PROSITE" id="PS00943">
    <property type="entry name" value="UBIA"/>
    <property type="match status" value="1"/>
</dbReference>
<keyword evidence="4" id="KW-0808">Transferase</keyword>
<evidence type="ECO:0000256" key="7">
    <source>
        <dbReference type="ARBA" id="ARBA00023136"/>
    </source>
</evidence>
<evidence type="ECO:0000256" key="5">
    <source>
        <dbReference type="ARBA" id="ARBA00022692"/>
    </source>
</evidence>
<dbReference type="GO" id="GO:0006744">
    <property type="term" value="P:ubiquinone biosynthetic process"/>
    <property type="evidence" value="ECO:0007669"/>
    <property type="project" value="TreeGrafter"/>
</dbReference>
<dbReference type="Gene3D" id="1.10.357.140">
    <property type="entry name" value="UbiA prenyltransferase"/>
    <property type="match status" value="1"/>
</dbReference>
<evidence type="ECO:0000313" key="10">
    <source>
        <dbReference type="Proteomes" id="UP000518752"/>
    </source>
</evidence>
<proteinExistence type="inferred from homology"/>
<dbReference type="InterPro" id="IPR039653">
    <property type="entry name" value="Prenyltransferase"/>
</dbReference>
<comment type="caution">
    <text evidence="9">The sequence shown here is derived from an EMBL/GenBank/DDBJ whole genome shotgun (WGS) entry which is preliminary data.</text>
</comment>
<dbReference type="PANTHER" id="PTHR11048">
    <property type="entry name" value="PRENYLTRANSFERASES"/>
    <property type="match status" value="1"/>
</dbReference>
<keyword evidence="10" id="KW-1185">Reference proteome</keyword>
<evidence type="ECO:0000256" key="4">
    <source>
        <dbReference type="ARBA" id="ARBA00022679"/>
    </source>
</evidence>
<dbReference type="Pfam" id="PF01040">
    <property type="entry name" value="UbiA"/>
    <property type="match status" value="1"/>
</dbReference>
<dbReference type="GO" id="GO:0016765">
    <property type="term" value="F:transferase activity, transferring alkyl or aryl (other than methyl) groups"/>
    <property type="evidence" value="ECO:0007669"/>
    <property type="project" value="InterPro"/>
</dbReference>
<sequence>MSISLANKKFTSEFTQAEFLDVKKTLLDVFPPAMSPYLELIRLGKPTGLKLMFWPFAWGLTMAAYSFKMPWDTYTLKLMQYLLSAFIIRSSACTINDIFDRKTDAGVERTKNRPVASGRISVPAASVYVLVQYVIGIFWFYFTVQFFA</sequence>